<accession>A0A1M7UVR5</accession>
<dbReference type="Proteomes" id="UP000184096">
    <property type="component" value="Chromosome I"/>
</dbReference>
<dbReference type="Gene3D" id="3.40.190.10">
    <property type="entry name" value="Periplasmic binding protein-like II"/>
    <property type="match status" value="2"/>
</dbReference>
<dbReference type="OrthoDB" id="5348911at2"/>
<protein>
    <submittedName>
        <fullName evidence="3">NitT/TauT family transport system substrate-binding protein</fullName>
    </submittedName>
</protein>
<dbReference type="PANTHER" id="PTHR30024">
    <property type="entry name" value="ALIPHATIC SULFONATES-BINDING PROTEIN-RELATED"/>
    <property type="match status" value="1"/>
</dbReference>
<reference evidence="4" key="1">
    <citation type="submission" date="2016-11" db="EMBL/GenBank/DDBJ databases">
        <authorList>
            <person name="Varghese N."/>
            <person name="Submissions S."/>
        </authorList>
    </citation>
    <scope>NUCLEOTIDE SEQUENCE [LARGE SCALE GENOMIC DNA]</scope>
    <source>
        <strain evidence="4">GAS401</strain>
    </source>
</reference>
<name>A0A1M7UVR5_9BRAD</name>
<dbReference type="RefSeq" id="WP_072825018.1">
    <property type="nucleotide sequence ID" value="NZ_LT670849.1"/>
</dbReference>
<proteinExistence type="predicted"/>
<dbReference type="PANTHER" id="PTHR30024:SF42">
    <property type="entry name" value="ALIPHATIC SULFONATES-BINDING PROTEIN-RELATED"/>
    <property type="match status" value="1"/>
</dbReference>
<evidence type="ECO:0000259" key="2">
    <source>
        <dbReference type="Pfam" id="PF09084"/>
    </source>
</evidence>
<dbReference type="EMBL" id="LT670849">
    <property type="protein sequence ID" value="SHN87038.1"/>
    <property type="molecule type" value="Genomic_DNA"/>
</dbReference>
<keyword evidence="4" id="KW-1185">Reference proteome</keyword>
<evidence type="ECO:0000256" key="1">
    <source>
        <dbReference type="SAM" id="SignalP"/>
    </source>
</evidence>
<organism evidence="3 4">
    <name type="scientific">Bradyrhizobium erythrophlei</name>
    <dbReference type="NCBI Taxonomy" id="1437360"/>
    <lineage>
        <taxon>Bacteria</taxon>
        <taxon>Pseudomonadati</taxon>
        <taxon>Pseudomonadota</taxon>
        <taxon>Alphaproteobacteria</taxon>
        <taxon>Hyphomicrobiales</taxon>
        <taxon>Nitrobacteraceae</taxon>
        <taxon>Bradyrhizobium</taxon>
    </lineage>
</organism>
<evidence type="ECO:0000313" key="4">
    <source>
        <dbReference type="Proteomes" id="UP000184096"/>
    </source>
</evidence>
<sequence length="330" mass="35237">MMRMRRGLTFGAAFAALVFASNVRAEQIVVSNYGVAANGMPYAVAMEKGFFKEEGADVTGILSSNGGGTTIRNLLGGNLSYGEVDLAGTVTAIEQGNDLHIISDNVLTVGEFVWAVKPKSPIKALADFKGHKIGYTNPRSTSQALNVLLMQTIGLTQADVTPTKVGGFGEQVVALDIGAIDVATLADPVWSKNSAKLRIVVRATDTLPPLCNVIGVATGKAIAEHGDFLRAVLRARRKAVEFMYSHPDEAGDIVAKVYDLDPTIARQAVHNLTAMAPGTTIPYWGTGRFDIKGMDGMIAAQRSVGAYSGAPNWEKMIDRSFLADDLRKDY</sequence>
<dbReference type="SUPFAM" id="SSF53850">
    <property type="entry name" value="Periplasmic binding protein-like II"/>
    <property type="match status" value="1"/>
</dbReference>
<keyword evidence="1" id="KW-0732">Signal</keyword>
<feature type="signal peptide" evidence="1">
    <location>
        <begin position="1"/>
        <end position="25"/>
    </location>
</feature>
<dbReference type="AlphaFoldDB" id="A0A1M7UVR5"/>
<gene>
    <name evidence="3" type="ORF">SAMN05444170_6971</name>
</gene>
<dbReference type="Pfam" id="PF09084">
    <property type="entry name" value="NMT1"/>
    <property type="match status" value="1"/>
</dbReference>
<feature type="chain" id="PRO_5012297252" evidence="1">
    <location>
        <begin position="26"/>
        <end position="330"/>
    </location>
</feature>
<evidence type="ECO:0000313" key="3">
    <source>
        <dbReference type="EMBL" id="SHN87038.1"/>
    </source>
</evidence>
<feature type="domain" description="SsuA/THI5-like" evidence="2">
    <location>
        <begin position="38"/>
        <end position="250"/>
    </location>
</feature>
<dbReference type="InterPro" id="IPR015168">
    <property type="entry name" value="SsuA/THI5"/>
</dbReference>